<evidence type="ECO:0000256" key="1">
    <source>
        <dbReference type="SAM" id="Phobius"/>
    </source>
</evidence>
<keyword evidence="1" id="KW-0812">Transmembrane</keyword>
<gene>
    <name evidence="2" type="ORF">YALI1_F26474g</name>
</gene>
<evidence type="ECO:0000313" key="2">
    <source>
        <dbReference type="EMBL" id="AOW07446.1"/>
    </source>
</evidence>
<dbReference type="AlphaFoldDB" id="A0A1D8NP85"/>
<evidence type="ECO:0000313" key="3">
    <source>
        <dbReference type="Proteomes" id="UP000182444"/>
    </source>
</evidence>
<keyword evidence="1" id="KW-0472">Membrane</keyword>
<feature type="transmembrane region" description="Helical" evidence="1">
    <location>
        <begin position="66"/>
        <end position="87"/>
    </location>
</feature>
<organism evidence="2 3">
    <name type="scientific">Yarrowia lipolytica</name>
    <name type="common">Candida lipolytica</name>
    <dbReference type="NCBI Taxonomy" id="4952"/>
    <lineage>
        <taxon>Eukaryota</taxon>
        <taxon>Fungi</taxon>
        <taxon>Dikarya</taxon>
        <taxon>Ascomycota</taxon>
        <taxon>Saccharomycotina</taxon>
        <taxon>Dipodascomycetes</taxon>
        <taxon>Dipodascales</taxon>
        <taxon>Dipodascales incertae sedis</taxon>
        <taxon>Yarrowia</taxon>
    </lineage>
</organism>
<dbReference type="VEuPathDB" id="FungiDB:YALI1_F26474g"/>
<keyword evidence="1" id="KW-1133">Transmembrane helix</keyword>
<proteinExistence type="predicted"/>
<dbReference type="EMBL" id="CP017558">
    <property type="protein sequence ID" value="AOW07446.1"/>
    <property type="molecule type" value="Genomic_DNA"/>
</dbReference>
<sequence length="97" mass="10935">MTYGSVTFYTQATAESKPLKKKARLVRTTRRVSSPGLLLVCRTPPCVLPVNDQGQFVRLEYTLSTLYNTLVLVSSSLCYYIPVIRLLSVDVLHHFKA</sequence>
<protein>
    <submittedName>
        <fullName evidence="2">Uncharacterized protein</fullName>
    </submittedName>
</protein>
<accession>A0A1D8NP85</accession>
<dbReference type="GeneID" id="94584024"/>
<name>A0A1D8NP85_YARLL</name>
<dbReference type="RefSeq" id="XP_068139547.1">
    <property type="nucleotide sequence ID" value="XM_068283446.1"/>
</dbReference>
<dbReference type="Proteomes" id="UP000182444">
    <property type="component" value="Chromosome 1F"/>
</dbReference>
<reference evidence="2 3" key="1">
    <citation type="journal article" date="2016" name="PLoS ONE">
        <title>Sequence Assembly of Yarrowia lipolytica Strain W29/CLIB89 Shows Transposable Element Diversity.</title>
        <authorList>
            <person name="Magnan C."/>
            <person name="Yu J."/>
            <person name="Chang I."/>
            <person name="Jahn E."/>
            <person name="Kanomata Y."/>
            <person name="Wu J."/>
            <person name="Zeller M."/>
            <person name="Oakes M."/>
            <person name="Baldi P."/>
            <person name="Sandmeyer S."/>
        </authorList>
    </citation>
    <scope>NUCLEOTIDE SEQUENCE [LARGE SCALE GENOMIC DNA]</scope>
    <source>
        <strain evidence="3">CLIB89(W29)</strain>
    </source>
</reference>